<evidence type="ECO:0000259" key="2">
    <source>
        <dbReference type="Pfam" id="PF00582"/>
    </source>
</evidence>
<dbReference type="Pfam" id="PF00582">
    <property type="entry name" value="Usp"/>
    <property type="match status" value="2"/>
</dbReference>
<comment type="similarity">
    <text evidence="1">Belongs to the universal stress protein A family.</text>
</comment>
<dbReference type="PANTHER" id="PTHR46268">
    <property type="entry name" value="STRESS RESPONSE PROTEIN NHAX"/>
    <property type="match status" value="1"/>
</dbReference>
<keyword evidence="4" id="KW-1185">Reference proteome</keyword>
<accession>A0ABW7TZA2</accession>
<dbReference type="InterPro" id="IPR006015">
    <property type="entry name" value="Universal_stress_UspA"/>
</dbReference>
<proteinExistence type="inferred from homology"/>
<evidence type="ECO:0000313" key="3">
    <source>
        <dbReference type="EMBL" id="MFI1465578.1"/>
    </source>
</evidence>
<feature type="domain" description="UspA" evidence="2">
    <location>
        <begin position="152"/>
        <end position="291"/>
    </location>
</feature>
<dbReference type="RefSeq" id="WP_373280857.1">
    <property type="nucleotide sequence ID" value="NZ_JBIRUQ010000022.1"/>
</dbReference>
<evidence type="ECO:0000313" key="4">
    <source>
        <dbReference type="Proteomes" id="UP001611263"/>
    </source>
</evidence>
<organism evidence="3 4">
    <name type="scientific">Nocardia carnea</name>
    <dbReference type="NCBI Taxonomy" id="37328"/>
    <lineage>
        <taxon>Bacteria</taxon>
        <taxon>Bacillati</taxon>
        <taxon>Actinomycetota</taxon>
        <taxon>Actinomycetes</taxon>
        <taxon>Mycobacteriales</taxon>
        <taxon>Nocardiaceae</taxon>
        <taxon>Nocardia</taxon>
    </lineage>
</organism>
<protein>
    <submittedName>
        <fullName evidence="3">Universal stress protein</fullName>
    </submittedName>
</protein>
<sequence length="297" mass="31115">MRRRRRAHARRRPPLGGAPPAHILVATDFSDTAGRVVARAAALAREHHARLTAIHVLSGRTRADTTDSAELRLRAHIDRFAGNARADTVIRIGDTNSAIVEEAAARTADLLVIGAHGRGATVGARLGGTAETLARCSRIPVLVVKNAPADGYRSVVLAVDSSLIAADAARAGTTLTPAAEHTLFHAGTDPGEHVPRAPGADTQGVRELRETGNRAVHPHIEQLARDLSPAPVHTLIDSGQPAPQITTTAERLGADLIVLGAGRHSPLGYSLLGTTGHAVLLRSGSDVLLVPDTEGRR</sequence>
<dbReference type="PANTHER" id="PTHR46268:SF6">
    <property type="entry name" value="UNIVERSAL STRESS PROTEIN UP12"/>
    <property type="match status" value="1"/>
</dbReference>
<reference evidence="3 4" key="1">
    <citation type="submission" date="2024-10" db="EMBL/GenBank/DDBJ databases">
        <title>The Natural Products Discovery Center: Release of the First 8490 Sequenced Strains for Exploring Actinobacteria Biosynthetic Diversity.</title>
        <authorList>
            <person name="Kalkreuter E."/>
            <person name="Kautsar S.A."/>
            <person name="Yang D."/>
            <person name="Bader C.D."/>
            <person name="Teijaro C.N."/>
            <person name="Fluegel L."/>
            <person name="Davis C.M."/>
            <person name="Simpson J.R."/>
            <person name="Lauterbach L."/>
            <person name="Steele A.D."/>
            <person name="Gui C."/>
            <person name="Meng S."/>
            <person name="Li G."/>
            <person name="Viehrig K."/>
            <person name="Ye F."/>
            <person name="Su P."/>
            <person name="Kiefer A.F."/>
            <person name="Nichols A."/>
            <person name="Cepeda A.J."/>
            <person name="Yan W."/>
            <person name="Fan B."/>
            <person name="Jiang Y."/>
            <person name="Adhikari A."/>
            <person name="Zheng C.-J."/>
            <person name="Schuster L."/>
            <person name="Cowan T.M."/>
            <person name="Smanski M.J."/>
            <person name="Chevrette M.G."/>
            <person name="De Carvalho L.P.S."/>
            <person name="Shen B."/>
        </authorList>
    </citation>
    <scope>NUCLEOTIDE SEQUENCE [LARGE SCALE GENOMIC DNA]</scope>
    <source>
        <strain evidence="3 4">NPDC020568</strain>
    </source>
</reference>
<name>A0ABW7TZA2_9NOCA</name>
<dbReference type="EMBL" id="JBIRUQ010000022">
    <property type="protein sequence ID" value="MFI1465578.1"/>
    <property type="molecule type" value="Genomic_DNA"/>
</dbReference>
<feature type="domain" description="UspA" evidence="2">
    <location>
        <begin position="22"/>
        <end position="145"/>
    </location>
</feature>
<dbReference type="CDD" id="cd00293">
    <property type="entry name" value="USP-like"/>
    <property type="match status" value="2"/>
</dbReference>
<dbReference type="Gene3D" id="3.40.50.620">
    <property type="entry name" value="HUPs"/>
    <property type="match status" value="2"/>
</dbReference>
<dbReference type="SUPFAM" id="SSF52402">
    <property type="entry name" value="Adenine nucleotide alpha hydrolases-like"/>
    <property type="match status" value="2"/>
</dbReference>
<dbReference type="Proteomes" id="UP001611263">
    <property type="component" value="Unassembled WGS sequence"/>
</dbReference>
<dbReference type="PRINTS" id="PR01438">
    <property type="entry name" value="UNVRSLSTRESS"/>
</dbReference>
<comment type="caution">
    <text evidence="3">The sequence shown here is derived from an EMBL/GenBank/DDBJ whole genome shotgun (WGS) entry which is preliminary data.</text>
</comment>
<evidence type="ECO:0000256" key="1">
    <source>
        <dbReference type="ARBA" id="ARBA00008791"/>
    </source>
</evidence>
<dbReference type="InterPro" id="IPR006016">
    <property type="entry name" value="UspA"/>
</dbReference>
<gene>
    <name evidence="3" type="ORF">ACH4WX_33140</name>
</gene>
<dbReference type="InterPro" id="IPR014729">
    <property type="entry name" value="Rossmann-like_a/b/a_fold"/>
</dbReference>